<dbReference type="InterPro" id="IPR006258">
    <property type="entry name" value="Lipoamide_DH"/>
</dbReference>
<gene>
    <name evidence="17" type="primary">lpdA</name>
    <name evidence="17" type="ordered locus">MPNE_0452</name>
</gene>
<dbReference type="PaxDb" id="722438-MPNE_0452"/>
<dbReference type="InterPro" id="IPR016156">
    <property type="entry name" value="FAD/NAD-linked_Rdtase_dimer_sf"/>
</dbReference>
<evidence type="ECO:0000256" key="14">
    <source>
        <dbReference type="RuleBase" id="RU003692"/>
    </source>
</evidence>
<protein>
    <recommendedName>
        <fullName evidence="3 14">Dihydrolipoyl dehydrogenase</fullName>
        <ecNumber evidence="2 14">1.8.1.4</ecNumber>
    </recommendedName>
</protein>
<feature type="binding site" evidence="12">
    <location>
        <position position="49"/>
    </location>
    <ligand>
        <name>FAD</name>
        <dbReference type="ChEBI" id="CHEBI:57692"/>
    </ligand>
</feature>
<feature type="binding site" evidence="12">
    <location>
        <position position="264"/>
    </location>
    <ligand>
        <name>NAD(+)</name>
        <dbReference type="ChEBI" id="CHEBI:57540"/>
    </ligand>
</feature>
<dbReference type="PRINTS" id="PR00411">
    <property type="entry name" value="PNDRDTASEI"/>
</dbReference>
<dbReference type="AlphaFoldDB" id="A0A0H3DLA6"/>
<evidence type="ECO:0000256" key="7">
    <source>
        <dbReference type="ARBA" id="ARBA00023027"/>
    </source>
</evidence>
<dbReference type="GeneID" id="66608951"/>
<feature type="binding site" evidence="12">
    <location>
        <position position="303"/>
    </location>
    <ligand>
        <name>FAD</name>
        <dbReference type="ChEBI" id="CHEBI:57692"/>
    </ligand>
</feature>
<evidence type="ECO:0000256" key="2">
    <source>
        <dbReference type="ARBA" id="ARBA00012608"/>
    </source>
</evidence>
<dbReference type="InterPro" id="IPR001100">
    <property type="entry name" value="Pyr_nuc-diS_OxRdtase"/>
</dbReference>
<dbReference type="InterPro" id="IPR036188">
    <property type="entry name" value="FAD/NAD-bd_sf"/>
</dbReference>
<evidence type="ECO:0000256" key="12">
    <source>
        <dbReference type="PIRSR" id="PIRSR000350-3"/>
    </source>
</evidence>
<dbReference type="PIRSF" id="PIRSF000350">
    <property type="entry name" value="Mercury_reductase_MerA"/>
    <property type="match status" value="1"/>
</dbReference>
<dbReference type="PROSITE" id="PS00076">
    <property type="entry name" value="PYRIDINE_REDOX_1"/>
    <property type="match status" value="1"/>
</dbReference>
<dbReference type="GO" id="GO:0050660">
    <property type="term" value="F:flavin adenine dinucleotide binding"/>
    <property type="evidence" value="ECO:0007669"/>
    <property type="project" value="InterPro"/>
</dbReference>
<dbReference type="Pfam" id="PF07992">
    <property type="entry name" value="Pyr_redox_2"/>
    <property type="match status" value="1"/>
</dbReference>
<feature type="binding site" evidence="12">
    <location>
        <begin position="137"/>
        <end position="139"/>
    </location>
    <ligand>
        <name>FAD</name>
        <dbReference type="ChEBI" id="CHEBI:57692"/>
    </ligand>
</feature>
<dbReference type="InterPro" id="IPR023753">
    <property type="entry name" value="FAD/NAD-binding_dom"/>
</dbReference>
<evidence type="ECO:0000256" key="3">
    <source>
        <dbReference type="ARBA" id="ARBA00016961"/>
    </source>
</evidence>
<dbReference type="KEGG" id="mpj:MPNE_0452"/>
<dbReference type="HOGENOM" id="CLU_016755_0_2_14"/>
<dbReference type="Gene3D" id="3.50.50.60">
    <property type="entry name" value="FAD/NAD(P)-binding domain"/>
    <property type="match status" value="2"/>
</dbReference>
<comment type="catalytic activity">
    <reaction evidence="10 14">
        <text>N(6)-[(R)-dihydrolipoyl]-L-lysyl-[protein] + NAD(+) = N(6)-[(R)-lipoyl]-L-lysyl-[protein] + NADH + H(+)</text>
        <dbReference type="Rhea" id="RHEA:15045"/>
        <dbReference type="Rhea" id="RHEA-COMP:10474"/>
        <dbReference type="Rhea" id="RHEA-COMP:10475"/>
        <dbReference type="ChEBI" id="CHEBI:15378"/>
        <dbReference type="ChEBI" id="CHEBI:57540"/>
        <dbReference type="ChEBI" id="CHEBI:57945"/>
        <dbReference type="ChEBI" id="CHEBI:83099"/>
        <dbReference type="ChEBI" id="CHEBI:83100"/>
        <dbReference type="EC" id="1.8.1.4"/>
    </reaction>
</comment>
<dbReference type="EMBL" id="CP002077">
    <property type="protein sequence ID" value="ADK87170.1"/>
    <property type="molecule type" value="Genomic_DNA"/>
</dbReference>
<keyword evidence="4 14" id="KW-0285">Flavoprotein</keyword>
<dbReference type="RefSeq" id="WP_014574964.1">
    <property type="nucleotide sequence ID" value="NZ_CP010546.1"/>
</dbReference>
<evidence type="ECO:0000256" key="5">
    <source>
        <dbReference type="ARBA" id="ARBA00022827"/>
    </source>
</evidence>
<dbReference type="EC" id="1.8.1.4" evidence="2 14"/>
<dbReference type="SUPFAM" id="SSF55424">
    <property type="entry name" value="FAD/NAD-linked reductases, dimerisation (C-terminal) domain"/>
    <property type="match status" value="1"/>
</dbReference>
<evidence type="ECO:0000256" key="1">
    <source>
        <dbReference type="ARBA" id="ARBA00007532"/>
    </source>
</evidence>
<dbReference type="Proteomes" id="UP000007756">
    <property type="component" value="Chromosome"/>
</dbReference>
<comment type="cofactor">
    <cofactor evidence="12 14">
        <name>FAD</name>
        <dbReference type="ChEBI" id="CHEBI:57692"/>
    </cofactor>
    <text evidence="12 14">Binds 1 FAD per subunit.</text>
</comment>
<feature type="binding site" evidence="12">
    <location>
        <begin position="178"/>
        <end position="185"/>
    </location>
    <ligand>
        <name>NAD(+)</name>
        <dbReference type="ChEBI" id="CHEBI:57540"/>
    </ligand>
</feature>
<dbReference type="InterPro" id="IPR012999">
    <property type="entry name" value="Pyr_OxRdtase_I_AS"/>
</dbReference>
<keyword evidence="8" id="KW-1015">Disulfide bond</keyword>
<comment type="similarity">
    <text evidence="1 14">Belongs to the class-I pyridine nucleotide-disulfide oxidoreductase family.</text>
</comment>
<evidence type="ECO:0000256" key="13">
    <source>
        <dbReference type="PIRSR" id="PIRSR000350-4"/>
    </source>
</evidence>
<feature type="domain" description="FAD/NAD(P)-binding" evidence="16">
    <location>
        <begin position="3"/>
        <end position="318"/>
    </location>
</feature>
<feature type="active site" description="Proton acceptor" evidence="11">
    <location>
        <position position="437"/>
    </location>
</feature>
<evidence type="ECO:0000256" key="6">
    <source>
        <dbReference type="ARBA" id="ARBA00023002"/>
    </source>
</evidence>
<dbReference type="GO" id="GO:0006103">
    <property type="term" value="P:2-oxoglutarate metabolic process"/>
    <property type="evidence" value="ECO:0007669"/>
    <property type="project" value="TreeGrafter"/>
</dbReference>
<keyword evidence="12" id="KW-0547">Nucleotide-binding</keyword>
<evidence type="ECO:0000259" key="15">
    <source>
        <dbReference type="Pfam" id="PF02852"/>
    </source>
</evidence>
<keyword evidence="7 12" id="KW-0520">NAD</keyword>
<dbReference type="NCBIfam" id="TIGR01350">
    <property type="entry name" value="lipoamide_DH"/>
    <property type="match status" value="1"/>
</dbReference>
<feature type="domain" description="Pyridine nucleotide-disulphide oxidoreductase dimerisation" evidence="15">
    <location>
        <begin position="339"/>
        <end position="445"/>
    </location>
</feature>
<dbReference type="GO" id="GO:0004148">
    <property type="term" value="F:dihydrolipoyl dehydrogenase (NADH) activity"/>
    <property type="evidence" value="ECO:0007669"/>
    <property type="project" value="UniProtKB-EC"/>
</dbReference>
<evidence type="ECO:0000313" key="18">
    <source>
        <dbReference type="Proteomes" id="UP000007756"/>
    </source>
</evidence>
<dbReference type="PRINTS" id="PR00368">
    <property type="entry name" value="FADPNR"/>
</dbReference>
<feature type="binding site" evidence="12">
    <location>
        <begin position="309"/>
        <end position="312"/>
    </location>
    <ligand>
        <name>FAD</name>
        <dbReference type="ChEBI" id="CHEBI:57692"/>
    </ligand>
</feature>
<accession>A0A0H3DLA6</accession>
<proteinExistence type="inferred from homology"/>
<name>A0A0H3DLA6_MYCPB</name>
<keyword evidence="6 14" id="KW-0560">Oxidoreductase</keyword>
<evidence type="ECO:0000256" key="9">
    <source>
        <dbReference type="ARBA" id="ARBA00023284"/>
    </source>
</evidence>
<dbReference type="SUPFAM" id="SSF51905">
    <property type="entry name" value="FAD/NAD(P)-binding domain"/>
    <property type="match status" value="1"/>
</dbReference>
<dbReference type="Pfam" id="PF02852">
    <property type="entry name" value="Pyr_redox_dim"/>
    <property type="match status" value="1"/>
</dbReference>
<dbReference type="InterPro" id="IPR004099">
    <property type="entry name" value="Pyr_nucl-diS_OxRdtase_dimer"/>
</dbReference>
<evidence type="ECO:0000313" key="17">
    <source>
        <dbReference type="EMBL" id="ADK87170.1"/>
    </source>
</evidence>
<dbReference type="Gene3D" id="3.30.390.30">
    <property type="match status" value="1"/>
</dbReference>
<dbReference type="PATRIC" id="fig|722438.3.peg.436"/>
<dbReference type="eggNOG" id="COG1249">
    <property type="taxonomic scope" value="Bacteria"/>
</dbReference>
<dbReference type="PANTHER" id="PTHR22912:SF160">
    <property type="entry name" value="DIHYDROLIPOYL DEHYDROGENASE"/>
    <property type="match status" value="1"/>
</dbReference>
<keyword evidence="5 12" id="KW-0274">FAD</keyword>
<dbReference type="FunFam" id="3.30.390.30:FF:000001">
    <property type="entry name" value="Dihydrolipoyl dehydrogenase"/>
    <property type="match status" value="1"/>
</dbReference>
<dbReference type="PANTHER" id="PTHR22912">
    <property type="entry name" value="DISULFIDE OXIDOREDUCTASE"/>
    <property type="match status" value="1"/>
</dbReference>
<organism evidence="17 18">
    <name type="scientific">Mycoplasmoides pneumoniae (strain ATCC 15531 / DSM 23978 / CIP 103766 / NBRC 14401 / NCTC 10119 / FH)</name>
    <name type="common">Mycoplasma pneumoniae</name>
    <dbReference type="NCBI Taxonomy" id="722438"/>
    <lineage>
        <taxon>Bacteria</taxon>
        <taxon>Bacillati</taxon>
        <taxon>Mycoplasmatota</taxon>
        <taxon>Mycoplasmoidales</taxon>
        <taxon>Mycoplasmoidaceae</taxon>
        <taxon>Mycoplasmoides</taxon>
    </lineage>
</organism>
<dbReference type="InterPro" id="IPR050151">
    <property type="entry name" value="Class-I_Pyr_Nuc-Dis_Oxidored"/>
</dbReference>
<evidence type="ECO:0000259" key="16">
    <source>
        <dbReference type="Pfam" id="PF07992"/>
    </source>
</evidence>
<keyword evidence="9 14" id="KW-0676">Redox-active center</keyword>
<evidence type="ECO:0000256" key="11">
    <source>
        <dbReference type="PIRSR" id="PIRSR000350-2"/>
    </source>
</evidence>
<sequence length="457" mass="49509">MNYDLIIIGAGPAGYVAAEYAGKHKLKTLVVEKEYFGGVCLNVGCIPTKTLLKRAKIVDYLRHAQDYGISINGQVALNWNQLLEQKGKVVSKLVGGVKAIIASAKAETVMGEAKVLDPNTVEVAGKTYTTKSIVVATGSRPRYLTLPGFAEARQNGFVIDSTQALSLEGVPRKLVVVGGGVIGIEFAFLYASLGSEVTILQGVDRILEIFDTEVSDLVAKLLQTKNVKIITNAQVTRANNNEVFYSQNGQEGSVVGDRILVSIGRIPNTECLDGLNLQRDERNRIVLNQDLQTSIPNIYIVGDANAQLMLAHFAYQQGRYAVNHILNKKQVKPAQKLTCPSCIYTNPEVASVGYTEMELKKQGIPYVKTNLVLAHCGKAIADNETNGFVKMMFDPQTGKILGCCIIAATASDMIAELALAMDAGLTLFDIANSISPHPTINEMIADVCKKALFDHFK</sequence>
<evidence type="ECO:0000256" key="4">
    <source>
        <dbReference type="ARBA" id="ARBA00022630"/>
    </source>
</evidence>
<evidence type="ECO:0000256" key="8">
    <source>
        <dbReference type="ARBA" id="ARBA00023157"/>
    </source>
</evidence>
<reference evidence="17 18" key="1">
    <citation type="journal article" date="2010" name="Appl. Environ. Microbiol.">
        <title>Targeted chromosomal knockouts in Mycoplasma pneumoniae.</title>
        <authorList>
            <person name="Krishnakumar R."/>
            <person name="Assad-Garcia N."/>
            <person name="Benders G.A."/>
            <person name="Phan Q."/>
            <person name="Montague M.G."/>
            <person name="Glass J.I."/>
        </authorList>
    </citation>
    <scope>NUCLEOTIDE SEQUENCE [LARGE SCALE GENOMIC DNA]</scope>
    <source>
        <strain evidence="18">ATCC 15531 / DSM 22911 / NBRC 14401 / NCTC 10119 / FH</strain>
    </source>
</reference>
<feature type="disulfide bond" description="Redox-active" evidence="13">
    <location>
        <begin position="40"/>
        <end position="45"/>
    </location>
</feature>
<comment type="miscellaneous">
    <text evidence="14">The active site is a redox-active disulfide bond.</text>
</comment>
<evidence type="ECO:0000256" key="10">
    <source>
        <dbReference type="ARBA" id="ARBA00049187"/>
    </source>
</evidence>
<dbReference type="STRING" id="722438.F539_02185"/>